<keyword evidence="5" id="KW-1185">Reference proteome</keyword>
<reference evidence="4 5" key="1">
    <citation type="submission" date="2016-07" db="EMBL/GenBank/DDBJ databases">
        <title>Draft genome of the white-rot fungus Obba rivulosa 3A-2.</title>
        <authorList>
            <consortium name="DOE Joint Genome Institute"/>
            <person name="Miettinen O."/>
            <person name="Riley R."/>
            <person name="Acob R."/>
            <person name="Barry K."/>
            <person name="Cullen D."/>
            <person name="De Vries R."/>
            <person name="Hainaut M."/>
            <person name="Hatakka A."/>
            <person name="Henrissat B."/>
            <person name="Hilden K."/>
            <person name="Kuo R."/>
            <person name="Labutti K."/>
            <person name="Lipzen A."/>
            <person name="Makela M.R."/>
            <person name="Sandor L."/>
            <person name="Spatafora J.W."/>
            <person name="Grigoriev I.V."/>
            <person name="Hibbett D.S."/>
        </authorList>
    </citation>
    <scope>NUCLEOTIDE SEQUENCE [LARGE SCALE GENOMIC DNA]</scope>
    <source>
        <strain evidence="4 5">3A-2</strain>
    </source>
</reference>
<name>A0A8E2ANA8_9APHY</name>
<proteinExistence type="predicted"/>
<protein>
    <recommendedName>
        <fullName evidence="3">DUF6534 domain-containing protein</fullName>
    </recommendedName>
</protein>
<feature type="transmembrane region" description="Helical" evidence="2">
    <location>
        <begin position="177"/>
        <end position="198"/>
    </location>
</feature>
<dbReference type="AlphaFoldDB" id="A0A8E2ANA8"/>
<evidence type="ECO:0000259" key="3">
    <source>
        <dbReference type="Pfam" id="PF20152"/>
    </source>
</evidence>
<evidence type="ECO:0000256" key="1">
    <source>
        <dbReference type="SAM" id="MobiDB-lite"/>
    </source>
</evidence>
<feature type="region of interest" description="Disordered" evidence="1">
    <location>
        <begin position="331"/>
        <end position="372"/>
    </location>
</feature>
<dbReference type="Pfam" id="PF20152">
    <property type="entry name" value="DUF6534"/>
    <property type="match status" value="1"/>
</dbReference>
<organism evidence="4 5">
    <name type="scientific">Obba rivulosa</name>
    <dbReference type="NCBI Taxonomy" id="1052685"/>
    <lineage>
        <taxon>Eukaryota</taxon>
        <taxon>Fungi</taxon>
        <taxon>Dikarya</taxon>
        <taxon>Basidiomycota</taxon>
        <taxon>Agaricomycotina</taxon>
        <taxon>Agaricomycetes</taxon>
        <taxon>Polyporales</taxon>
        <taxon>Gelatoporiaceae</taxon>
        <taxon>Obba</taxon>
    </lineage>
</organism>
<feature type="compositionally biased region" description="Polar residues" evidence="1">
    <location>
        <begin position="344"/>
        <end position="358"/>
    </location>
</feature>
<gene>
    <name evidence="4" type="ORF">OBBRIDRAFT_335908</name>
</gene>
<feature type="transmembrane region" description="Helical" evidence="2">
    <location>
        <begin position="244"/>
        <end position="264"/>
    </location>
</feature>
<dbReference type="OrthoDB" id="2801343at2759"/>
<evidence type="ECO:0000313" key="4">
    <source>
        <dbReference type="EMBL" id="OCH85112.1"/>
    </source>
</evidence>
<dbReference type="InterPro" id="IPR045339">
    <property type="entry name" value="DUF6534"/>
</dbReference>
<feature type="transmembrane region" description="Helical" evidence="2">
    <location>
        <begin position="130"/>
        <end position="157"/>
    </location>
</feature>
<sequence length="372" mass="41187">MSANSTKLPPSTIPVFHTGSTLGALLIGVIIQSIFYGNLCALTWKYCRSCKGDPLWLRSLVAFACVMCTFSLITTTHAVYTFTVINFASPSALERGLWSRSMLTTVNAIVVVVVRFIFIHRVWKFCRGRGTFTIVIITLLVITAALSLADLASSIAVTVRLYMQSVTSTDLKAVWELLFGTGIPADFILTILLCTCLHNSRTGLTRTDSVINLLILYSIETGIFPAIIELAGLIAFLLSPRTFIFIPFYVQISNLYLSSLIVSLNRRENIRRKIEQPITVDFGVLEDSVREIGPQVCTAPLSRPTRFRQETDTEFTMSDIDVEKGQLTPELELRPGEFREESSSTKNEIPESYTSGRDSGSIIASGENISKV</sequence>
<keyword evidence="2" id="KW-1133">Transmembrane helix</keyword>
<evidence type="ECO:0000256" key="2">
    <source>
        <dbReference type="SAM" id="Phobius"/>
    </source>
</evidence>
<keyword evidence="2" id="KW-0472">Membrane</keyword>
<feature type="compositionally biased region" description="Basic and acidic residues" evidence="1">
    <location>
        <begin position="331"/>
        <end position="343"/>
    </location>
</feature>
<feature type="transmembrane region" description="Helical" evidence="2">
    <location>
        <begin position="60"/>
        <end position="85"/>
    </location>
</feature>
<accession>A0A8E2ANA8</accession>
<dbReference type="PANTHER" id="PTHR40465">
    <property type="entry name" value="CHROMOSOME 1, WHOLE GENOME SHOTGUN SEQUENCE"/>
    <property type="match status" value="1"/>
</dbReference>
<dbReference type="EMBL" id="KV722608">
    <property type="protein sequence ID" value="OCH85112.1"/>
    <property type="molecule type" value="Genomic_DNA"/>
</dbReference>
<feature type="domain" description="DUF6534" evidence="3">
    <location>
        <begin position="185"/>
        <end position="268"/>
    </location>
</feature>
<feature type="transmembrane region" description="Helical" evidence="2">
    <location>
        <begin position="97"/>
        <end position="118"/>
    </location>
</feature>
<feature type="transmembrane region" description="Helical" evidence="2">
    <location>
        <begin position="210"/>
        <end position="238"/>
    </location>
</feature>
<dbReference type="PANTHER" id="PTHR40465:SF1">
    <property type="entry name" value="DUF6534 DOMAIN-CONTAINING PROTEIN"/>
    <property type="match status" value="1"/>
</dbReference>
<dbReference type="Proteomes" id="UP000250043">
    <property type="component" value="Unassembled WGS sequence"/>
</dbReference>
<feature type="transmembrane region" description="Helical" evidence="2">
    <location>
        <begin position="20"/>
        <end position="39"/>
    </location>
</feature>
<evidence type="ECO:0000313" key="5">
    <source>
        <dbReference type="Proteomes" id="UP000250043"/>
    </source>
</evidence>
<keyword evidence="2" id="KW-0812">Transmembrane</keyword>